<feature type="region of interest" description="Disordered" evidence="1">
    <location>
        <begin position="71"/>
        <end position="121"/>
    </location>
</feature>
<dbReference type="EMBL" id="JAUESC010000244">
    <property type="protein sequence ID" value="KAK0593745.1"/>
    <property type="molecule type" value="Genomic_DNA"/>
</dbReference>
<dbReference type="AlphaFoldDB" id="A0AA39SQ40"/>
<organism evidence="2 3">
    <name type="scientific">Acer saccharum</name>
    <name type="common">Sugar maple</name>
    <dbReference type="NCBI Taxonomy" id="4024"/>
    <lineage>
        <taxon>Eukaryota</taxon>
        <taxon>Viridiplantae</taxon>
        <taxon>Streptophyta</taxon>
        <taxon>Embryophyta</taxon>
        <taxon>Tracheophyta</taxon>
        <taxon>Spermatophyta</taxon>
        <taxon>Magnoliopsida</taxon>
        <taxon>eudicotyledons</taxon>
        <taxon>Gunneridae</taxon>
        <taxon>Pentapetalae</taxon>
        <taxon>rosids</taxon>
        <taxon>malvids</taxon>
        <taxon>Sapindales</taxon>
        <taxon>Sapindaceae</taxon>
        <taxon>Hippocastanoideae</taxon>
        <taxon>Acereae</taxon>
        <taxon>Acer</taxon>
    </lineage>
</organism>
<feature type="compositionally biased region" description="Basic residues" evidence="1">
    <location>
        <begin position="85"/>
        <end position="95"/>
    </location>
</feature>
<sequence length="121" mass="14291">MNREQFNNLVKPTKWLSNLHIDSYLDVLWKRRRSNGEVSDCQEIGLVPTAFFAHLKLKWEAVKKLLESEHLKNNNPAGFEQKEVKKNKKRRRMLHPHTQLSQFGKNTPNSIPYLSNQTMIH</sequence>
<name>A0AA39SQ40_ACESA</name>
<evidence type="ECO:0000313" key="3">
    <source>
        <dbReference type="Proteomes" id="UP001168877"/>
    </source>
</evidence>
<dbReference type="Proteomes" id="UP001168877">
    <property type="component" value="Unassembled WGS sequence"/>
</dbReference>
<protein>
    <submittedName>
        <fullName evidence="2">Uncharacterized protein</fullName>
    </submittedName>
</protein>
<feature type="compositionally biased region" description="Polar residues" evidence="1">
    <location>
        <begin position="98"/>
        <end position="121"/>
    </location>
</feature>
<gene>
    <name evidence="2" type="ORF">LWI29_018966</name>
</gene>
<comment type="caution">
    <text evidence="2">The sequence shown here is derived from an EMBL/GenBank/DDBJ whole genome shotgun (WGS) entry which is preliminary data.</text>
</comment>
<evidence type="ECO:0000256" key="1">
    <source>
        <dbReference type="SAM" id="MobiDB-lite"/>
    </source>
</evidence>
<reference evidence="2" key="1">
    <citation type="journal article" date="2022" name="Plant J.">
        <title>Strategies of tolerance reflected in two North American maple genomes.</title>
        <authorList>
            <person name="McEvoy S.L."/>
            <person name="Sezen U.U."/>
            <person name="Trouern-Trend A."/>
            <person name="McMahon S.M."/>
            <person name="Schaberg P.G."/>
            <person name="Yang J."/>
            <person name="Wegrzyn J.L."/>
            <person name="Swenson N.G."/>
        </authorList>
    </citation>
    <scope>NUCLEOTIDE SEQUENCE</scope>
    <source>
        <strain evidence="2">NS2018</strain>
    </source>
</reference>
<proteinExistence type="predicted"/>
<accession>A0AA39SQ40</accession>
<keyword evidence="3" id="KW-1185">Reference proteome</keyword>
<evidence type="ECO:0000313" key="2">
    <source>
        <dbReference type="EMBL" id="KAK0593745.1"/>
    </source>
</evidence>
<reference evidence="2" key="2">
    <citation type="submission" date="2023-06" db="EMBL/GenBank/DDBJ databases">
        <authorList>
            <person name="Swenson N.G."/>
            <person name="Wegrzyn J.L."/>
            <person name="Mcevoy S.L."/>
        </authorList>
    </citation>
    <scope>NUCLEOTIDE SEQUENCE</scope>
    <source>
        <strain evidence="2">NS2018</strain>
        <tissue evidence="2">Leaf</tissue>
    </source>
</reference>